<protein>
    <submittedName>
        <fullName evidence="3">Uncharacterized protein</fullName>
    </submittedName>
</protein>
<evidence type="ECO:0000256" key="2">
    <source>
        <dbReference type="SAM" id="MobiDB-lite"/>
    </source>
</evidence>
<feature type="region of interest" description="Disordered" evidence="2">
    <location>
        <begin position="66"/>
        <end position="88"/>
    </location>
</feature>
<evidence type="ECO:0000313" key="3">
    <source>
        <dbReference type="EMBL" id="KAK8177086.1"/>
    </source>
</evidence>
<dbReference type="Proteomes" id="UP001456524">
    <property type="component" value="Unassembled WGS sequence"/>
</dbReference>
<keyword evidence="4" id="KW-1185">Reference proteome</keyword>
<proteinExistence type="predicted"/>
<feature type="compositionally biased region" description="Low complexity" evidence="2">
    <location>
        <begin position="11"/>
        <end position="30"/>
    </location>
</feature>
<reference evidence="3 4" key="1">
    <citation type="journal article" date="2022" name="G3 (Bethesda)">
        <title>Enemy or ally: a genomic approach to elucidate the lifestyle of Phyllosticta citrichinaensis.</title>
        <authorList>
            <person name="Buijs V.A."/>
            <person name="Groenewald J.Z."/>
            <person name="Haridas S."/>
            <person name="LaButti K.M."/>
            <person name="Lipzen A."/>
            <person name="Martin F.M."/>
            <person name="Barry K."/>
            <person name="Grigoriev I.V."/>
            <person name="Crous P.W."/>
            <person name="Seidl M.F."/>
        </authorList>
    </citation>
    <scope>NUCLEOTIDE SEQUENCE [LARGE SCALE GENOMIC DNA]</scope>
    <source>
        <strain evidence="3 4">CBS 129764</strain>
    </source>
</reference>
<feature type="compositionally biased region" description="Polar residues" evidence="2">
    <location>
        <begin position="1"/>
        <end position="10"/>
    </location>
</feature>
<keyword evidence="1" id="KW-0175">Coiled coil</keyword>
<feature type="region of interest" description="Disordered" evidence="2">
    <location>
        <begin position="1"/>
        <end position="53"/>
    </location>
</feature>
<accession>A0ABR1Y5S5</accession>
<gene>
    <name evidence="3" type="ORF">IWX90DRAFT_491483</name>
</gene>
<feature type="coiled-coil region" evidence="1">
    <location>
        <begin position="98"/>
        <end position="159"/>
    </location>
</feature>
<name>A0ABR1Y5S5_9PEZI</name>
<comment type="caution">
    <text evidence="3">The sequence shown here is derived from an EMBL/GenBank/DDBJ whole genome shotgun (WGS) entry which is preliminary data.</text>
</comment>
<evidence type="ECO:0000256" key="1">
    <source>
        <dbReference type="SAM" id="Coils"/>
    </source>
</evidence>
<feature type="coiled-coil region" evidence="1">
    <location>
        <begin position="192"/>
        <end position="229"/>
    </location>
</feature>
<organism evidence="3 4">
    <name type="scientific">Phyllosticta citrichinensis</name>
    <dbReference type="NCBI Taxonomy" id="1130410"/>
    <lineage>
        <taxon>Eukaryota</taxon>
        <taxon>Fungi</taxon>
        <taxon>Dikarya</taxon>
        <taxon>Ascomycota</taxon>
        <taxon>Pezizomycotina</taxon>
        <taxon>Dothideomycetes</taxon>
        <taxon>Dothideomycetes incertae sedis</taxon>
        <taxon>Botryosphaeriales</taxon>
        <taxon>Phyllostictaceae</taxon>
        <taxon>Phyllosticta</taxon>
    </lineage>
</organism>
<evidence type="ECO:0000313" key="4">
    <source>
        <dbReference type="Proteomes" id="UP001456524"/>
    </source>
</evidence>
<dbReference type="EMBL" id="JBBWUH010000001">
    <property type="protein sequence ID" value="KAK8177086.1"/>
    <property type="molecule type" value="Genomic_DNA"/>
</dbReference>
<sequence length="334" mass="38176">MTPDETSSPDETLSAATETESESVAATETEPGSIESKSVCPPKINSTLHGRVDEETLKQVQDLVSKAWSERTNEPDPAEVQRASRRPPEVHGTEYLVLQELQDELDNLCAALDWTTIEDTMADGELEAAKLRTMLNQQKAHFESHLENVEKAFADLKDEIKWESYWANAYRKVLEVQLVELEDLAMERLIMLNRLQTERHKLRTTEKDLRNMLDLCNNQKDTIKALESQLSYVKWATQWKDSGKQIRANDRDRAKSIADLKIKLAKVNRHAQWLHGSLSMAHAALEELFDSFSAQEMPMLEYNSDPRLYHEFVEYAILDEAFEHVAGEGLSEES</sequence>